<sequence length="110" mass="11605">MGAPPLARPDLGPSCARGSDRVHAPLRGRRHRQTGRFRHCHGEVPAPAGAPVGAARATGTDRIRAPPRAHTATRRRAERSRRCRSDATAPGKSADRHDGAPDRTGGATAP</sequence>
<evidence type="ECO:0000313" key="2">
    <source>
        <dbReference type="EMBL" id="GAA0460092.1"/>
    </source>
</evidence>
<comment type="caution">
    <text evidence="2">The sequence shown here is derived from an EMBL/GenBank/DDBJ whole genome shotgun (WGS) entry which is preliminary data.</text>
</comment>
<feature type="region of interest" description="Disordered" evidence="1">
    <location>
        <begin position="1"/>
        <end position="110"/>
    </location>
</feature>
<protein>
    <submittedName>
        <fullName evidence="2">Uncharacterized protein</fullName>
    </submittedName>
</protein>
<feature type="compositionally biased region" description="Basic residues" evidence="1">
    <location>
        <begin position="65"/>
        <end position="82"/>
    </location>
</feature>
<dbReference type="EMBL" id="BAAAHB010000018">
    <property type="protein sequence ID" value="GAA0460092.1"/>
    <property type="molecule type" value="Genomic_DNA"/>
</dbReference>
<evidence type="ECO:0000313" key="3">
    <source>
        <dbReference type="Proteomes" id="UP001499895"/>
    </source>
</evidence>
<organism evidence="2 3">
    <name type="scientific">Streptomyces stramineus</name>
    <dbReference type="NCBI Taxonomy" id="173861"/>
    <lineage>
        <taxon>Bacteria</taxon>
        <taxon>Bacillati</taxon>
        <taxon>Actinomycetota</taxon>
        <taxon>Actinomycetes</taxon>
        <taxon>Kitasatosporales</taxon>
        <taxon>Streptomycetaceae</taxon>
        <taxon>Streptomyces</taxon>
    </lineage>
</organism>
<dbReference type="Proteomes" id="UP001499895">
    <property type="component" value="Unassembled WGS sequence"/>
</dbReference>
<reference evidence="3" key="1">
    <citation type="journal article" date="2019" name="Int. J. Syst. Evol. Microbiol.">
        <title>The Global Catalogue of Microorganisms (GCM) 10K type strain sequencing project: providing services to taxonomists for standard genome sequencing and annotation.</title>
        <authorList>
            <consortium name="The Broad Institute Genomics Platform"/>
            <consortium name="The Broad Institute Genome Sequencing Center for Infectious Disease"/>
            <person name="Wu L."/>
            <person name="Ma J."/>
        </authorList>
    </citation>
    <scope>NUCLEOTIDE SEQUENCE [LARGE SCALE GENOMIC DNA]</scope>
    <source>
        <strain evidence="3">JCM 10649</strain>
    </source>
</reference>
<accession>A0ABP3JR24</accession>
<keyword evidence="3" id="KW-1185">Reference proteome</keyword>
<evidence type="ECO:0000256" key="1">
    <source>
        <dbReference type="SAM" id="MobiDB-lite"/>
    </source>
</evidence>
<proteinExistence type="predicted"/>
<feature type="compositionally biased region" description="Low complexity" evidence="1">
    <location>
        <begin position="44"/>
        <end position="58"/>
    </location>
</feature>
<gene>
    <name evidence="2" type="ORF">GCM10009544_23290</name>
</gene>
<feature type="compositionally biased region" description="Basic residues" evidence="1">
    <location>
        <begin position="24"/>
        <end position="39"/>
    </location>
</feature>
<name>A0ABP3JR24_9ACTN</name>